<feature type="domain" description="IPT/TIG" evidence="3">
    <location>
        <begin position="518"/>
        <end position="599"/>
    </location>
</feature>
<feature type="transmembrane region" description="Helical" evidence="2">
    <location>
        <begin position="1364"/>
        <end position="1383"/>
    </location>
</feature>
<keyword evidence="1" id="KW-0732">Signal</keyword>
<evidence type="ECO:0000313" key="4">
    <source>
        <dbReference type="EMBL" id="PJJ78457.1"/>
    </source>
</evidence>
<dbReference type="InterPro" id="IPR047900">
    <property type="entry name" value="Choice_anch_G"/>
</dbReference>
<dbReference type="InterPro" id="IPR013783">
    <property type="entry name" value="Ig-like_fold"/>
</dbReference>
<dbReference type="InterPro" id="IPR052387">
    <property type="entry name" value="Fibrocystin"/>
</dbReference>
<dbReference type="InterPro" id="IPR002909">
    <property type="entry name" value="IPT_dom"/>
</dbReference>
<evidence type="ECO:0000256" key="1">
    <source>
        <dbReference type="ARBA" id="ARBA00022729"/>
    </source>
</evidence>
<keyword evidence="2" id="KW-0812">Transmembrane</keyword>
<dbReference type="EMBL" id="PGFH01000002">
    <property type="protein sequence ID" value="PJJ78457.1"/>
    <property type="molecule type" value="Genomic_DNA"/>
</dbReference>
<dbReference type="PANTHER" id="PTHR46769">
    <property type="entry name" value="POLYCYSTIC KIDNEY AND HEPATIC DISEASE 1 (AUTOSOMAL RECESSIVE)-LIKE 1"/>
    <property type="match status" value="1"/>
</dbReference>
<sequence length="1393" mass="135271">MVFGKPIFSTHNRASGQARTIRASVATFAAAGLVALSVFSAGAPAHAVAGDDSTADATFLSGTLLAGLLPAQIELLGASAASNDGTQALQTETSGVGVLAAVTATAGGIGVPIALADAGVLGTFAQAADDGSSIAATGLADLSGDIGASLFDLTDQPSSLSLGLAEALGTDLATELTALSLEVGAASSRAAVEAPAAPTGSYEIVGAELRLTSDTVAGVSATVDGLASTLSGAVDAVAGPSGSLVSGVSGIALSTLSSLGVLSVGNTSASVTLDLPAALAPVYTPLTSDAVTIDFGTGEIIVDLAELKGGSLSGLPADTSVLTSAELAAITASVTTLVGQFADNVEDAVTAALTAAEVSITVELGLDLGAVLGVVSIVEVTVDGTLGEIATSTATIGISALSGLVDISALTTAIVGAAIAPLASDLLDPSTTALKAFIDGLQTGVITPIVTLLNPVLEALDTVLALTVNNQQLLGVAPAQEFVETALRVGLLEQGPVTELLQLDVARSAVGPNSVGVRPAIADVDPTSGPATGGTAVTITGTDFGGSTGVTFDGVAAADFVVVSDTEITVTSPAHAAGDVDVIIQHPAGASDAAEFTYTPVPLISSLTPNFGPIAGGTVVTITGSEFTGATGVTFDGTDGTSFTVDSDTQITVTSPAHALGAVDLIIERATGDSAPATFTYRGAPTVSDLTPTEGPLAGGTEVTITGTGFTGSTGVTFDGDAGTSFTVGSDTEITVSSPAHAAETIAVVVQHPIGNAAAGNFTYTAAPIISSLSPNIGPVAGGTAVTIIGSGFTGATGVTFDGAAGTSFTVVSDTEITVSTPAHVIGVVDVIVQNTPSDSSPGTFSYQAAPTVSSIAPDEGPLAGGTEVTITGTGFNGATGVTFDGDDGMSFTVVSDTEITVTTPAGTVGAATVVVEHPAGDANAGDFTYVVAPTVSAMSPDLGPIAGGTAVTITGTGFTGATGVTFDGDAGTSFTVVSDTEITVTSPAHAAGDVAVVVEHAGGNAAAGDFTYLANPSVSDLAPTSGPLAGGTEVTITGTGFTGATGVTFDGDAGTSFTVVSDTEITVTSPAHAAGDAAVVVVHPIVNAAAGDFTYTSAPTIASLAPATGSTAGGTVVTITGSGFTGATGVTFDGDAGTSFTVVSDTEITVTSPAHSAGEIDVVVAHAVGNSAPADFTYVAPPAVTSISPDEGPLAGGTEVTIIGSGFTGATGVTFDGDDGTSFTVVSDTEITVTTPAGSEGTAAVVVQHPIGDADGGNFTYVVTPVVMSMTPLVGPDDGGTLVTLRGTGFSTATGARFGAVWGSNFTVLSDTVATVVTPEHEAMWVPAMVASGALEVSTPGFTFELTTLAAADDGLAFTGSSGYHVAWLAGALLGAGGLLMISRRPTGRHRA</sequence>
<dbReference type="RefSeq" id="WP_158592995.1">
    <property type="nucleotide sequence ID" value="NZ_BMZU01000002.1"/>
</dbReference>
<feature type="domain" description="IPT/TIG" evidence="3">
    <location>
        <begin position="767"/>
        <end position="848"/>
    </location>
</feature>
<evidence type="ECO:0000259" key="3">
    <source>
        <dbReference type="SMART" id="SM00429"/>
    </source>
</evidence>
<dbReference type="OrthoDB" id="5479351at2"/>
<dbReference type="Proteomes" id="UP000231742">
    <property type="component" value="Unassembled WGS sequence"/>
</dbReference>
<dbReference type="CDD" id="cd00102">
    <property type="entry name" value="IPT"/>
    <property type="match status" value="8"/>
</dbReference>
<feature type="domain" description="IPT/TIG" evidence="3">
    <location>
        <begin position="1099"/>
        <end position="1180"/>
    </location>
</feature>
<keyword evidence="2" id="KW-1133">Transmembrane helix</keyword>
<name>A0A2M9D2N7_9MICO</name>
<evidence type="ECO:0000313" key="5">
    <source>
        <dbReference type="Proteomes" id="UP000231742"/>
    </source>
</evidence>
<feature type="domain" description="IPT/TIG" evidence="3">
    <location>
        <begin position="684"/>
        <end position="765"/>
    </location>
</feature>
<reference evidence="4 5" key="1">
    <citation type="submission" date="2017-11" db="EMBL/GenBank/DDBJ databases">
        <title>Genomic Encyclopedia of Archaeal and Bacterial Type Strains, Phase II (KMG-II): From Individual Species to Whole Genera.</title>
        <authorList>
            <person name="Goeker M."/>
        </authorList>
    </citation>
    <scope>NUCLEOTIDE SEQUENCE [LARGE SCALE GENOMIC DNA]</scope>
    <source>
        <strain evidence="4 5">DSM 16400</strain>
    </source>
</reference>
<feature type="domain" description="IPT/TIG" evidence="3">
    <location>
        <begin position="850"/>
        <end position="931"/>
    </location>
</feature>
<feature type="domain" description="IPT/TIG" evidence="3">
    <location>
        <begin position="1182"/>
        <end position="1263"/>
    </location>
</feature>
<accession>A0A2M9D2N7</accession>
<keyword evidence="5" id="KW-1185">Reference proteome</keyword>
<feature type="domain" description="IPT/TIG" evidence="3">
    <location>
        <begin position="1265"/>
        <end position="1348"/>
    </location>
</feature>
<dbReference type="Pfam" id="PF01833">
    <property type="entry name" value="TIG"/>
    <property type="match status" value="10"/>
</dbReference>
<dbReference type="SMART" id="SM00429">
    <property type="entry name" value="IPT"/>
    <property type="match status" value="10"/>
</dbReference>
<organism evidence="4 5">
    <name type="scientific">Salinibacterium amurskyense</name>
    <dbReference type="NCBI Taxonomy" id="205941"/>
    <lineage>
        <taxon>Bacteria</taxon>
        <taxon>Bacillati</taxon>
        <taxon>Actinomycetota</taxon>
        <taxon>Actinomycetes</taxon>
        <taxon>Micrococcales</taxon>
        <taxon>Microbacteriaceae</taxon>
        <taxon>Salinibacterium</taxon>
    </lineage>
</organism>
<dbReference type="GO" id="GO:0005975">
    <property type="term" value="P:carbohydrate metabolic process"/>
    <property type="evidence" value="ECO:0007669"/>
    <property type="project" value="UniProtKB-ARBA"/>
</dbReference>
<feature type="domain" description="IPT/TIG" evidence="3">
    <location>
        <begin position="1016"/>
        <end position="1097"/>
    </location>
</feature>
<comment type="caution">
    <text evidence="4">The sequence shown here is derived from an EMBL/GenBank/DDBJ whole genome shotgun (WGS) entry which is preliminary data.</text>
</comment>
<proteinExistence type="predicted"/>
<dbReference type="Gene3D" id="2.60.40.10">
    <property type="entry name" value="Immunoglobulins"/>
    <property type="match status" value="10"/>
</dbReference>
<protein>
    <submittedName>
        <fullName evidence="4">IPT/TIG domain-containing protein</fullName>
    </submittedName>
</protein>
<feature type="domain" description="IPT/TIG" evidence="3">
    <location>
        <begin position="601"/>
        <end position="682"/>
    </location>
</feature>
<dbReference type="InterPro" id="IPR014756">
    <property type="entry name" value="Ig_E-set"/>
</dbReference>
<dbReference type="PANTHER" id="PTHR46769:SF2">
    <property type="entry name" value="FIBROCYSTIN-L ISOFORM 2 PRECURSOR-RELATED"/>
    <property type="match status" value="1"/>
</dbReference>
<dbReference type="SUPFAM" id="SSF81296">
    <property type="entry name" value="E set domains"/>
    <property type="match status" value="10"/>
</dbReference>
<dbReference type="NCBIfam" id="NF033766">
    <property type="entry name" value="choice_anch_G"/>
    <property type="match status" value="1"/>
</dbReference>
<keyword evidence="2" id="KW-0472">Membrane</keyword>
<feature type="domain" description="IPT/TIG" evidence="3">
    <location>
        <begin position="933"/>
        <end position="1014"/>
    </location>
</feature>
<gene>
    <name evidence="4" type="ORF">CLV85_2030</name>
</gene>
<evidence type="ECO:0000256" key="2">
    <source>
        <dbReference type="SAM" id="Phobius"/>
    </source>
</evidence>